<keyword evidence="6" id="KW-1185">Reference proteome</keyword>
<evidence type="ECO:0000256" key="1">
    <source>
        <dbReference type="ARBA" id="ARBA00022614"/>
    </source>
</evidence>
<dbReference type="PROSITE" id="PS51450">
    <property type="entry name" value="LRR"/>
    <property type="match status" value="1"/>
</dbReference>
<dbReference type="AlphaFoldDB" id="A0A8X6GG54"/>
<sequence>MAMLPIVLLALLKQCPVQESITPCMCKMISYGPIVTCAKLENEQNLQGVLKQLRDVPLVKLVISDLNATTWQPDIFKGLNVKDLDLERVEVDDASFRPGRLHFQGLEESLETLEIKKSFKNGHRPLINLRLDHLSHLKVAIFEHNHIPEVGNDWFATGPKGLNTLIFEGNGIETLGNKAFSSLTELKLLAVAGNHLREINRSMLPRPANKLRTLDLAYNKLRNLPSDLFSDMPSLVDVNLDYNLIHVLKEDTFSSLMGQVQSLSLSGNPLECDEKMRWICKTRTQAVTGKCILSGTSNGRTVQQFCESLNQIY</sequence>
<evidence type="ECO:0000256" key="3">
    <source>
        <dbReference type="ARBA" id="ARBA00022737"/>
    </source>
</evidence>
<gene>
    <name evidence="5" type="primary">NCL1_22321</name>
    <name evidence="5" type="ORF">TNCT_133751</name>
</gene>
<dbReference type="InterPro" id="IPR032675">
    <property type="entry name" value="LRR_dom_sf"/>
</dbReference>
<proteinExistence type="predicted"/>
<evidence type="ECO:0000256" key="4">
    <source>
        <dbReference type="SAM" id="SignalP"/>
    </source>
</evidence>
<dbReference type="OrthoDB" id="1111193at2759"/>
<evidence type="ECO:0000256" key="2">
    <source>
        <dbReference type="ARBA" id="ARBA00022729"/>
    </source>
</evidence>
<name>A0A8X6GG54_TRICU</name>
<accession>A0A8X6GG54</accession>
<keyword evidence="1" id="KW-0433">Leucine-rich repeat</keyword>
<keyword evidence="3" id="KW-0677">Repeat</keyword>
<dbReference type="SMART" id="SM00369">
    <property type="entry name" value="LRR_TYP"/>
    <property type="match status" value="4"/>
</dbReference>
<organism evidence="5 6">
    <name type="scientific">Trichonephila clavata</name>
    <name type="common">Joro spider</name>
    <name type="synonym">Nephila clavata</name>
    <dbReference type="NCBI Taxonomy" id="2740835"/>
    <lineage>
        <taxon>Eukaryota</taxon>
        <taxon>Metazoa</taxon>
        <taxon>Ecdysozoa</taxon>
        <taxon>Arthropoda</taxon>
        <taxon>Chelicerata</taxon>
        <taxon>Arachnida</taxon>
        <taxon>Araneae</taxon>
        <taxon>Araneomorphae</taxon>
        <taxon>Entelegynae</taxon>
        <taxon>Araneoidea</taxon>
        <taxon>Nephilidae</taxon>
        <taxon>Trichonephila</taxon>
    </lineage>
</organism>
<dbReference type="InterPro" id="IPR003591">
    <property type="entry name" value="Leu-rich_rpt_typical-subtyp"/>
</dbReference>
<protein>
    <submittedName>
        <fullName evidence="5">Relaxin receptor 1</fullName>
    </submittedName>
</protein>
<dbReference type="GO" id="GO:0005886">
    <property type="term" value="C:plasma membrane"/>
    <property type="evidence" value="ECO:0007669"/>
    <property type="project" value="TreeGrafter"/>
</dbReference>
<comment type="caution">
    <text evidence="5">The sequence shown here is derived from an EMBL/GenBank/DDBJ whole genome shotgun (WGS) entry which is preliminary data.</text>
</comment>
<dbReference type="PANTHER" id="PTHR24369">
    <property type="entry name" value="ANTIGEN BSP, PUTATIVE-RELATED"/>
    <property type="match status" value="1"/>
</dbReference>
<dbReference type="EMBL" id="BMAO01005411">
    <property type="protein sequence ID" value="GFR01280.1"/>
    <property type="molecule type" value="Genomic_DNA"/>
</dbReference>
<dbReference type="Gene3D" id="3.80.10.10">
    <property type="entry name" value="Ribonuclease Inhibitor"/>
    <property type="match status" value="2"/>
</dbReference>
<dbReference type="PANTHER" id="PTHR24369:SF210">
    <property type="entry name" value="CHAOPTIN-RELATED"/>
    <property type="match status" value="1"/>
</dbReference>
<dbReference type="Pfam" id="PF13855">
    <property type="entry name" value="LRR_8"/>
    <property type="match status" value="1"/>
</dbReference>
<dbReference type="Proteomes" id="UP000887116">
    <property type="component" value="Unassembled WGS sequence"/>
</dbReference>
<evidence type="ECO:0000313" key="6">
    <source>
        <dbReference type="Proteomes" id="UP000887116"/>
    </source>
</evidence>
<feature type="chain" id="PRO_5036499705" evidence="4">
    <location>
        <begin position="21"/>
        <end position="313"/>
    </location>
</feature>
<reference evidence="5" key="1">
    <citation type="submission" date="2020-07" db="EMBL/GenBank/DDBJ databases">
        <title>Multicomponent nature underlies the extraordinary mechanical properties of spider dragline silk.</title>
        <authorList>
            <person name="Kono N."/>
            <person name="Nakamura H."/>
            <person name="Mori M."/>
            <person name="Yoshida Y."/>
            <person name="Ohtoshi R."/>
            <person name="Malay A.D."/>
            <person name="Moran D.A.P."/>
            <person name="Tomita M."/>
            <person name="Numata K."/>
            <person name="Arakawa K."/>
        </authorList>
    </citation>
    <scope>NUCLEOTIDE SEQUENCE</scope>
</reference>
<dbReference type="SUPFAM" id="SSF52058">
    <property type="entry name" value="L domain-like"/>
    <property type="match status" value="1"/>
</dbReference>
<keyword evidence="5" id="KW-0675">Receptor</keyword>
<dbReference type="InterPro" id="IPR001611">
    <property type="entry name" value="Leu-rich_rpt"/>
</dbReference>
<keyword evidence="2 4" id="KW-0732">Signal</keyword>
<evidence type="ECO:0000313" key="5">
    <source>
        <dbReference type="EMBL" id="GFR01280.1"/>
    </source>
</evidence>
<dbReference type="InterPro" id="IPR050541">
    <property type="entry name" value="LRR_TM_domain-containing"/>
</dbReference>
<feature type="signal peptide" evidence="4">
    <location>
        <begin position="1"/>
        <end position="20"/>
    </location>
</feature>